<keyword evidence="3" id="KW-1185">Reference proteome</keyword>
<evidence type="ECO:0000313" key="3">
    <source>
        <dbReference type="Proteomes" id="UP001630127"/>
    </source>
</evidence>
<evidence type="ECO:0000313" key="2">
    <source>
        <dbReference type="EMBL" id="KAL3509683.1"/>
    </source>
</evidence>
<dbReference type="Proteomes" id="UP001630127">
    <property type="component" value="Unassembled WGS sequence"/>
</dbReference>
<dbReference type="AlphaFoldDB" id="A0ABD2YQQ3"/>
<reference evidence="2 3" key="1">
    <citation type="submission" date="2024-11" db="EMBL/GenBank/DDBJ databases">
        <title>A near-complete genome assembly of Cinchona calisaya.</title>
        <authorList>
            <person name="Lian D.C."/>
            <person name="Zhao X.W."/>
            <person name="Wei L."/>
        </authorList>
    </citation>
    <scope>NUCLEOTIDE SEQUENCE [LARGE SCALE GENOMIC DNA]</scope>
    <source>
        <tissue evidence="2">Nenye</tissue>
    </source>
</reference>
<feature type="region of interest" description="Disordered" evidence="1">
    <location>
        <begin position="78"/>
        <end position="98"/>
    </location>
</feature>
<accession>A0ABD2YQQ3</accession>
<proteinExistence type="predicted"/>
<name>A0ABD2YQQ3_9GENT</name>
<comment type="caution">
    <text evidence="2">The sequence shown here is derived from an EMBL/GenBank/DDBJ whole genome shotgun (WGS) entry which is preliminary data.</text>
</comment>
<gene>
    <name evidence="2" type="ORF">ACH5RR_029084</name>
</gene>
<sequence>MHSSLVKYGLIRSVEFPSNESCSQHGPTTFGSLDYLESFMSSLPSTKDIYNLFDNGVFFKGSGFLQIKRTKKAKRFSSCGIHDEPRPSTPLGDLSPTNENSVRGIEVVSKIVDKISSKGENQSLAYEARLKVTCSQLESINEEYGKLVQDDSSMNNSLNVLDGEINKFEMSLSLLQTHRAAKAQTLSKHESTLINTSRKLLALKIEYNDLKSSADHAFAKEKVHSVDLEKLNKAVKALKNQLLL</sequence>
<organism evidence="2 3">
    <name type="scientific">Cinchona calisaya</name>
    <dbReference type="NCBI Taxonomy" id="153742"/>
    <lineage>
        <taxon>Eukaryota</taxon>
        <taxon>Viridiplantae</taxon>
        <taxon>Streptophyta</taxon>
        <taxon>Embryophyta</taxon>
        <taxon>Tracheophyta</taxon>
        <taxon>Spermatophyta</taxon>
        <taxon>Magnoliopsida</taxon>
        <taxon>eudicotyledons</taxon>
        <taxon>Gunneridae</taxon>
        <taxon>Pentapetalae</taxon>
        <taxon>asterids</taxon>
        <taxon>lamiids</taxon>
        <taxon>Gentianales</taxon>
        <taxon>Rubiaceae</taxon>
        <taxon>Cinchonoideae</taxon>
        <taxon>Cinchoneae</taxon>
        <taxon>Cinchona</taxon>
    </lineage>
</organism>
<protein>
    <submittedName>
        <fullName evidence="2">Uncharacterized protein</fullName>
    </submittedName>
</protein>
<evidence type="ECO:0000256" key="1">
    <source>
        <dbReference type="SAM" id="MobiDB-lite"/>
    </source>
</evidence>
<dbReference type="EMBL" id="JBJUIK010000012">
    <property type="protein sequence ID" value="KAL3509683.1"/>
    <property type="molecule type" value="Genomic_DNA"/>
</dbReference>